<dbReference type="GO" id="GO:0071555">
    <property type="term" value="P:cell wall organization"/>
    <property type="evidence" value="ECO:0007669"/>
    <property type="project" value="UniProtKB-UniRule"/>
</dbReference>
<keyword evidence="7 9" id="KW-0573">Peptidoglycan synthesis</keyword>
<dbReference type="InterPro" id="IPR005490">
    <property type="entry name" value="LD_TPept_cat_dom"/>
</dbReference>
<sequence>MKDDGSGAGLAHPARQGRWLDVDIQRQRLTLREGDRALAEFPVATAARGIGQQEGSFQTPTGWHYVRARIGEGVPLGAVFRGRRWTGEICDAALYASNPARDWILTRILWLCGLEPGHNRGGRVDSMRRYIYLHGCPDEVGIGEPASKGCIRLRNQDMLMLFDQVPAGSRVLIRQ</sequence>
<comment type="similarity">
    <text evidence="2">Belongs to the YkuD family.</text>
</comment>
<evidence type="ECO:0000256" key="8">
    <source>
        <dbReference type="ARBA" id="ARBA00023316"/>
    </source>
</evidence>
<evidence type="ECO:0000256" key="4">
    <source>
        <dbReference type="ARBA" id="ARBA00022679"/>
    </source>
</evidence>
<dbReference type="SUPFAM" id="SSF141523">
    <property type="entry name" value="L,D-transpeptidase catalytic domain-like"/>
    <property type="match status" value="1"/>
</dbReference>
<evidence type="ECO:0000313" key="12">
    <source>
        <dbReference type="Proteomes" id="UP001205843"/>
    </source>
</evidence>
<evidence type="ECO:0000256" key="9">
    <source>
        <dbReference type="PROSITE-ProRule" id="PRU01373"/>
    </source>
</evidence>
<dbReference type="GO" id="GO:0016757">
    <property type="term" value="F:glycosyltransferase activity"/>
    <property type="evidence" value="ECO:0007669"/>
    <property type="project" value="UniProtKB-KW"/>
</dbReference>
<keyword evidence="3" id="KW-0328">Glycosyltransferase</keyword>
<dbReference type="InterPro" id="IPR050979">
    <property type="entry name" value="LD-transpeptidase"/>
</dbReference>
<dbReference type="InterPro" id="IPR038063">
    <property type="entry name" value="Transpep_catalytic_dom"/>
</dbReference>
<dbReference type="Proteomes" id="UP001205843">
    <property type="component" value="Unassembled WGS sequence"/>
</dbReference>
<dbReference type="PANTHER" id="PTHR30582:SF24">
    <property type="entry name" value="L,D-TRANSPEPTIDASE ERFK_SRFK-RELATED"/>
    <property type="match status" value="1"/>
</dbReference>
<dbReference type="AlphaFoldDB" id="A0AAE3G557"/>
<dbReference type="GO" id="GO:0008360">
    <property type="term" value="P:regulation of cell shape"/>
    <property type="evidence" value="ECO:0007669"/>
    <property type="project" value="UniProtKB-UniRule"/>
</dbReference>
<feature type="active site" description="Nucleophile" evidence="9">
    <location>
        <position position="150"/>
    </location>
</feature>
<evidence type="ECO:0000256" key="5">
    <source>
        <dbReference type="ARBA" id="ARBA00022801"/>
    </source>
</evidence>
<proteinExistence type="inferred from homology"/>
<reference evidence="11" key="1">
    <citation type="submission" date="2022-03" db="EMBL/GenBank/DDBJ databases">
        <title>Genomic Encyclopedia of Type Strains, Phase III (KMG-III): the genomes of soil and plant-associated and newly described type strains.</title>
        <authorList>
            <person name="Whitman W."/>
        </authorList>
    </citation>
    <scope>NUCLEOTIDE SEQUENCE</scope>
    <source>
        <strain evidence="11">ANL 6-2</strain>
    </source>
</reference>
<keyword evidence="11" id="KW-0449">Lipoprotein</keyword>
<dbReference type="RefSeq" id="WP_253480745.1">
    <property type="nucleotide sequence ID" value="NZ_JALJXV010000008.1"/>
</dbReference>
<evidence type="ECO:0000313" key="11">
    <source>
        <dbReference type="EMBL" id="MCP1676075.1"/>
    </source>
</evidence>
<evidence type="ECO:0000259" key="10">
    <source>
        <dbReference type="PROSITE" id="PS52029"/>
    </source>
</evidence>
<organism evidence="11 12">
    <name type="scientific">Natronocella acetinitrilica</name>
    <dbReference type="NCBI Taxonomy" id="414046"/>
    <lineage>
        <taxon>Bacteria</taxon>
        <taxon>Pseudomonadati</taxon>
        <taxon>Pseudomonadota</taxon>
        <taxon>Gammaproteobacteria</taxon>
        <taxon>Chromatiales</taxon>
        <taxon>Ectothiorhodospiraceae</taxon>
        <taxon>Natronocella</taxon>
    </lineage>
</organism>
<dbReference type="EMBL" id="JALJXV010000008">
    <property type="protein sequence ID" value="MCP1676075.1"/>
    <property type="molecule type" value="Genomic_DNA"/>
</dbReference>
<accession>A0AAE3G557</accession>
<dbReference type="Gene3D" id="2.40.440.10">
    <property type="entry name" value="L,D-transpeptidase catalytic domain-like"/>
    <property type="match status" value="1"/>
</dbReference>
<dbReference type="GO" id="GO:0071972">
    <property type="term" value="F:peptidoglycan L,D-transpeptidase activity"/>
    <property type="evidence" value="ECO:0007669"/>
    <property type="project" value="TreeGrafter"/>
</dbReference>
<dbReference type="Pfam" id="PF03734">
    <property type="entry name" value="YkuD"/>
    <property type="match status" value="1"/>
</dbReference>
<dbReference type="GO" id="GO:0005576">
    <property type="term" value="C:extracellular region"/>
    <property type="evidence" value="ECO:0007669"/>
    <property type="project" value="TreeGrafter"/>
</dbReference>
<keyword evidence="12" id="KW-1185">Reference proteome</keyword>
<name>A0AAE3G557_9GAMM</name>
<gene>
    <name evidence="11" type="ORF">J2T57_003234</name>
</gene>
<dbReference type="PROSITE" id="PS52029">
    <property type="entry name" value="LD_TPASE"/>
    <property type="match status" value="1"/>
</dbReference>
<keyword evidence="8 9" id="KW-0961">Cell wall biogenesis/degradation</keyword>
<feature type="active site" description="Proton donor/acceptor" evidence="9">
    <location>
        <position position="134"/>
    </location>
</feature>
<protein>
    <submittedName>
        <fullName evidence="11">Lipoprotein-anchoring transpeptidase ErfK/SrfK</fullName>
    </submittedName>
</protein>
<dbReference type="PANTHER" id="PTHR30582">
    <property type="entry name" value="L,D-TRANSPEPTIDASE"/>
    <property type="match status" value="1"/>
</dbReference>
<keyword evidence="6 9" id="KW-0133">Cell shape</keyword>
<evidence type="ECO:0000256" key="2">
    <source>
        <dbReference type="ARBA" id="ARBA00005992"/>
    </source>
</evidence>
<evidence type="ECO:0000256" key="7">
    <source>
        <dbReference type="ARBA" id="ARBA00022984"/>
    </source>
</evidence>
<keyword evidence="5" id="KW-0378">Hydrolase</keyword>
<evidence type="ECO:0000256" key="3">
    <source>
        <dbReference type="ARBA" id="ARBA00022676"/>
    </source>
</evidence>
<dbReference type="GO" id="GO:0018104">
    <property type="term" value="P:peptidoglycan-protein cross-linking"/>
    <property type="evidence" value="ECO:0007669"/>
    <property type="project" value="TreeGrafter"/>
</dbReference>
<comment type="pathway">
    <text evidence="1 9">Cell wall biogenesis; peptidoglycan biosynthesis.</text>
</comment>
<feature type="domain" description="L,D-TPase catalytic" evidence="10">
    <location>
        <begin position="18"/>
        <end position="174"/>
    </location>
</feature>
<comment type="caution">
    <text evidence="11">The sequence shown here is derived from an EMBL/GenBank/DDBJ whole genome shotgun (WGS) entry which is preliminary data.</text>
</comment>
<dbReference type="CDD" id="cd16913">
    <property type="entry name" value="YkuD_like"/>
    <property type="match status" value="1"/>
</dbReference>
<keyword evidence="4" id="KW-0808">Transferase</keyword>
<evidence type="ECO:0000256" key="1">
    <source>
        <dbReference type="ARBA" id="ARBA00004752"/>
    </source>
</evidence>
<evidence type="ECO:0000256" key="6">
    <source>
        <dbReference type="ARBA" id="ARBA00022960"/>
    </source>
</evidence>